<dbReference type="InterPro" id="IPR001223">
    <property type="entry name" value="Glyco_hydro18_cat"/>
</dbReference>
<dbReference type="PANTHER" id="PTHR45708:SF22">
    <property type="entry name" value="ACIDIC ENDOCHITINASE"/>
    <property type="match status" value="1"/>
</dbReference>
<evidence type="ECO:0000256" key="11">
    <source>
        <dbReference type="ARBA" id="ARBA00023295"/>
    </source>
</evidence>
<dbReference type="PROSITE" id="PS51910">
    <property type="entry name" value="GH18_2"/>
    <property type="match status" value="1"/>
</dbReference>
<dbReference type="PANTHER" id="PTHR45708">
    <property type="entry name" value="ENDOCHITINASE"/>
    <property type="match status" value="1"/>
</dbReference>
<comment type="similarity">
    <text evidence="3">Belongs to the glycosyl hydrolase 18 family. Chitinase class II subfamily.</text>
</comment>
<gene>
    <name evidence="15" type="primary">Cht13</name>
</gene>
<reference evidence="15" key="1">
    <citation type="submission" date="2019-01" db="EMBL/GenBank/DDBJ databases">
        <authorList>
            <person name="Li H."/>
            <person name="Li L."/>
            <person name="Chen Y."/>
        </authorList>
    </citation>
    <scope>NUCLEOTIDE SEQUENCE</scope>
    <source>
        <tissue evidence="15">Young root</tissue>
    </source>
</reference>
<proteinExistence type="evidence at transcript level"/>
<dbReference type="GO" id="GO:0008843">
    <property type="term" value="F:endochitinase activity"/>
    <property type="evidence" value="ECO:0007669"/>
    <property type="project" value="UniProtKB-EC"/>
</dbReference>
<keyword evidence="12" id="KW-0624">Polysaccharide degradation</keyword>
<keyword evidence="5" id="KW-0964">Secreted</keyword>
<dbReference type="SUPFAM" id="SSF51445">
    <property type="entry name" value="(Trans)glycosidases"/>
    <property type="match status" value="1"/>
</dbReference>
<evidence type="ECO:0000256" key="6">
    <source>
        <dbReference type="ARBA" id="ARBA00022729"/>
    </source>
</evidence>
<evidence type="ECO:0000256" key="4">
    <source>
        <dbReference type="ARBA" id="ARBA00012729"/>
    </source>
</evidence>
<feature type="signal peptide" evidence="13">
    <location>
        <begin position="1"/>
        <end position="21"/>
    </location>
</feature>
<accession>A0A5B9G8C9</accession>
<keyword evidence="9" id="KW-1015">Disulfide bond</keyword>
<evidence type="ECO:0000256" key="5">
    <source>
        <dbReference type="ARBA" id="ARBA00022525"/>
    </source>
</evidence>
<dbReference type="GO" id="GO:0000272">
    <property type="term" value="P:polysaccharide catabolic process"/>
    <property type="evidence" value="ECO:0007669"/>
    <property type="project" value="UniProtKB-KW"/>
</dbReference>
<dbReference type="InterPro" id="IPR017853">
    <property type="entry name" value="GH"/>
</dbReference>
<evidence type="ECO:0000256" key="3">
    <source>
        <dbReference type="ARBA" id="ARBA00009121"/>
    </source>
</evidence>
<comment type="subcellular location">
    <subcellularLocation>
        <location evidence="2">Secreted</location>
    </subcellularLocation>
</comment>
<sequence length="339" mass="35836">MALRFAAGLALLCLSLAAVSSRSRRALEIGVYWGQGGSEGSLIDACATGNYQVVNIAFLNSFGGGRTPLLGLAGHCDPTTGGCTKLSKEIRSCQALGIKVLLSIGGGAGSYTLNSTDDAMSVAVYLWNNFLDGQSSSRPLGDAVLDGIDLAVAWDLSSKHWDTLAKALGKYRDQGNNKIYLSAAPQCPFPDSSLQPALSTGLFDYVWVQFFNNPPCEYSGGGGSRETLLASWNNWTTINASKVFVGLPAVPEVAVTGYIPPDVLRTRVLPELERSSKFGGVMLWSRAFDRGYSSAINPEVCGSVETRSASANDVAMLPMGNNYGGARGFKSCRGTCVIV</sequence>
<evidence type="ECO:0000256" key="7">
    <source>
        <dbReference type="ARBA" id="ARBA00022801"/>
    </source>
</evidence>
<keyword evidence="6 13" id="KW-0732">Signal</keyword>
<evidence type="ECO:0000256" key="2">
    <source>
        <dbReference type="ARBA" id="ARBA00004613"/>
    </source>
</evidence>
<protein>
    <recommendedName>
        <fullName evidence="4">chitinase</fullName>
        <ecNumber evidence="4">3.2.1.14</ecNumber>
    </recommendedName>
</protein>
<dbReference type="Gene3D" id="3.20.20.80">
    <property type="entry name" value="Glycosidases"/>
    <property type="match status" value="1"/>
</dbReference>
<evidence type="ECO:0000256" key="10">
    <source>
        <dbReference type="ARBA" id="ARBA00023277"/>
    </source>
</evidence>
<dbReference type="InterPro" id="IPR050542">
    <property type="entry name" value="Glycosyl_Hydrlase18_Chitinase"/>
</dbReference>
<organism evidence="15">
    <name type="scientific">Siraitia grosvenorii</name>
    <name type="common">Monk's fruit</name>
    <name type="synonym">Momordica grosvenorii</name>
    <dbReference type="NCBI Taxonomy" id="190515"/>
    <lineage>
        <taxon>Eukaryota</taxon>
        <taxon>Viridiplantae</taxon>
        <taxon>Streptophyta</taxon>
        <taxon>Embryophyta</taxon>
        <taxon>Tracheophyta</taxon>
        <taxon>Spermatophyta</taxon>
        <taxon>Magnoliopsida</taxon>
        <taxon>eudicotyledons</taxon>
        <taxon>Gunneridae</taxon>
        <taxon>Pentapetalae</taxon>
        <taxon>rosids</taxon>
        <taxon>fabids</taxon>
        <taxon>Cucurbitales</taxon>
        <taxon>Cucurbitaceae</taxon>
        <taxon>Siraitieae</taxon>
        <taxon>Siraitia</taxon>
    </lineage>
</organism>
<feature type="domain" description="GH18" evidence="14">
    <location>
        <begin position="27"/>
        <end position="303"/>
    </location>
</feature>
<keyword evidence="8" id="KW-0146">Chitin degradation</keyword>
<evidence type="ECO:0000256" key="12">
    <source>
        <dbReference type="ARBA" id="ARBA00023326"/>
    </source>
</evidence>
<evidence type="ECO:0000313" key="15">
    <source>
        <dbReference type="EMBL" id="QEE82232.1"/>
    </source>
</evidence>
<evidence type="ECO:0000256" key="1">
    <source>
        <dbReference type="ARBA" id="ARBA00000822"/>
    </source>
</evidence>
<dbReference type="Pfam" id="PF00704">
    <property type="entry name" value="Glyco_hydro_18"/>
    <property type="match status" value="1"/>
</dbReference>
<comment type="catalytic activity">
    <reaction evidence="1">
        <text>Random endo-hydrolysis of N-acetyl-beta-D-glucosaminide (1-&gt;4)-beta-linkages in chitin and chitodextrins.</text>
        <dbReference type="EC" id="3.2.1.14"/>
    </reaction>
</comment>
<feature type="chain" id="PRO_5023131604" description="chitinase" evidence="13">
    <location>
        <begin position="22"/>
        <end position="339"/>
    </location>
</feature>
<dbReference type="EC" id="3.2.1.14" evidence="4"/>
<keyword evidence="10" id="KW-0119">Carbohydrate metabolism</keyword>
<dbReference type="GO" id="GO:0005576">
    <property type="term" value="C:extracellular region"/>
    <property type="evidence" value="ECO:0007669"/>
    <property type="project" value="UniProtKB-SubCell"/>
</dbReference>
<name>A0A5B9G8C9_SIRGR</name>
<dbReference type="GO" id="GO:0006032">
    <property type="term" value="P:chitin catabolic process"/>
    <property type="evidence" value="ECO:0007669"/>
    <property type="project" value="UniProtKB-KW"/>
</dbReference>
<dbReference type="InterPro" id="IPR045321">
    <property type="entry name" value="Cts1-like"/>
</dbReference>
<evidence type="ECO:0000256" key="8">
    <source>
        <dbReference type="ARBA" id="ARBA00023024"/>
    </source>
</evidence>
<dbReference type="EMBL" id="MK419113">
    <property type="protein sequence ID" value="QEE82232.1"/>
    <property type="molecule type" value="mRNA"/>
</dbReference>
<dbReference type="AlphaFoldDB" id="A0A5B9G8C9"/>
<dbReference type="CDD" id="cd02877">
    <property type="entry name" value="GH18_hevamine_XipI_class_III"/>
    <property type="match status" value="1"/>
</dbReference>
<evidence type="ECO:0000259" key="14">
    <source>
        <dbReference type="PROSITE" id="PS51910"/>
    </source>
</evidence>
<keyword evidence="7 15" id="KW-0378">Hydrolase</keyword>
<keyword evidence="11 15" id="KW-0326">Glycosidase</keyword>
<evidence type="ECO:0000256" key="9">
    <source>
        <dbReference type="ARBA" id="ARBA00023157"/>
    </source>
</evidence>
<evidence type="ECO:0000256" key="13">
    <source>
        <dbReference type="SAM" id="SignalP"/>
    </source>
</evidence>
<dbReference type="FunFam" id="3.20.20.80:FF:000015">
    <property type="entry name" value="Acidic endochitinase SE2"/>
    <property type="match status" value="1"/>
</dbReference>